<comment type="caution">
    <text evidence="2">The sequence shown here is derived from an EMBL/GenBank/DDBJ whole genome shotgun (WGS) entry which is preliminary data.</text>
</comment>
<proteinExistence type="predicted"/>
<accession>A0AAU9J476</accession>
<dbReference type="AlphaFoldDB" id="A0AAU9J476"/>
<evidence type="ECO:0000313" key="2">
    <source>
        <dbReference type="EMBL" id="CAG9318747.1"/>
    </source>
</evidence>
<evidence type="ECO:0000256" key="1">
    <source>
        <dbReference type="SAM" id="MobiDB-lite"/>
    </source>
</evidence>
<feature type="compositionally biased region" description="Basic and acidic residues" evidence="1">
    <location>
        <begin position="654"/>
        <end position="666"/>
    </location>
</feature>
<dbReference type="EMBL" id="CAJZBQ010000021">
    <property type="protein sequence ID" value="CAG9318747.1"/>
    <property type="molecule type" value="Genomic_DNA"/>
</dbReference>
<protein>
    <submittedName>
        <fullName evidence="2">Uncharacterized protein</fullName>
    </submittedName>
</protein>
<reference evidence="2" key="1">
    <citation type="submission" date="2021-09" db="EMBL/GenBank/DDBJ databases">
        <authorList>
            <consortium name="AG Swart"/>
            <person name="Singh M."/>
            <person name="Singh A."/>
            <person name="Seah K."/>
            <person name="Emmerich C."/>
        </authorList>
    </citation>
    <scope>NUCLEOTIDE SEQUENCE</scope>
    <source>
        <strain evidence="2">ATCC30299</strain>
    </source>
</reference>
<evidence type="ECO:0000313" key="3">
    <source>
        <dbReference type="Proteomes" id="UP001162131"/>
    </source>
</evidence>
<name>A0AAU9J476_9CILI</name>
<organism evidence="2 3">
    <name type="scientific">Blepharisma stoltei</name>
    <dbReference type="NCBI Taxonomy" id="1481888"/>
    <lineage>
        <taxon>Eukaryota</taxon>
        <taxon>Sar</taxon>
        <taxon>Alveolata</taxon>
        <taxon>Ciliophora</taxon>
        <taxon>Postciliodesmatophora</taxon>
        <taxon>Heterotrichea</taxon>
        <taxon>Heterotrichida</taxon>
        <taxon>Blepharismidae</taxon>
        <taxon>Blepharisma</taxon>
    </lineage>
</organism>
<gene>
    <name evidence="2" type="ORF">BSTOLATCC_MIC22114</name>
</gene>
<feature type="region of interest" description="Disordered" evidence="1">
    <location>
        <begin position="373"/>
        <end position="414"/>
    </location>
</feature>
<dbReference type="Proteomes" id="UP001162131">
    <property type="component" value="Unassembled WGS sequence"/>
</dbReference>
<sequence>MRVLIVNAFPETDEGNRGFSDFEKSVKESFSHQKFIPISHIEFATVDINTIDSYLYELNTKYLSPEAQKTFDHIDFVFLDGDLNLLPWYQKCKKFLILMRMCKRTKKVLFAAGCGMEILVFLCATKFHINRVINGQGKGSKVEDFQRIDKAVLANLKLGDAFLDNVTGDLYAYDFAANEFLPFSNIGLHHHKAAQENEKLRGFILKPYQYNPKQFDQLESAYVGKQNEALCRINKRNVQHWLVKNIGLQDFLIPQCNAWDIHPIALPDNDNRFQVFAETQRGSQLIIHHNAVGSMFHINPKYPQTVQVLKNFVEYMIEKIQKEKNRLDLPLSQVVYSILPAKPIFDMPNDSLYHLTAADASKSTSAIISRPFSGSTRPFTSGSTRPFTSGSNRPVSSSTLQITPDSFNKFSSPSRPVTASTVKFEASIHPNGKPNKNIRPKSSHSGFAVSKRHHEFAALENNATTDRPILIKNAFTQPVGSEIMIQGDSLVKTGTKSNWKLRGDFDKNESVKYLRNFYGIANKVSRETQEYKEEEQNYNINNENEFTKVIGKYEGDMESSQCSSVEPTIWKDKFQIRSMLHPEYNIDIMPKVMLRKNPSTDDLAKPSTIKIKTTKFPASRVKSETPNTLNVKSRTLKYPFLGSMRNDAPYKDPEKIEHEEQKESKKQWVSAKNITPTTAVPREFTKANPTTDLPYNPFSAHKFREQNKEKWLGGAFKVA</sequence>
<keyword evidence="3" id="KW-1185">Reference proteome</keyword>
<feature type="region of interest" description="Disordered" evidence="1">
    <location>
        <begin position="654"/>
        <end position="698"/>
    </location>
</feature>